<dbReference type="Pfam" id="PF00392">
    <property type="entry name" value="GntR"/>
    <property type="match status" value="1"/>
</dbReference>
<organism evidence="5 6">
    <name type="scientific">Aeromicrobium wangtongii</name>
    <dbReference type="NCBI Taxonomy" id="2969247"/>
    <lineage>
        <taxon>Bacteria</taxon>
        <taxon>Bacillati</taxon>
        <taxon>Actinomycetota</taxon>
        <taxon>Actinomycetes</taxon>
        <taxon>Propionibacteriales</taxon>
        <taxon>Nocardioidaceae</taxon>
        <taxon>Aeromicrobium</taxon>
    </lineage>
</organism>
<dbReference type="SUPFAM" id="SSF48008">
    <property type="entry name" value="GntR ligand-binding domain-like"/>
    <property type="match status" value="1"/>
</dbReference>
<keyword evidence="1" id="KW-0805">Transcription regulation</keyword>
<dbReference type="CDD" id="cd07377">
    <property type="entry name" value="WHTH_GntR"/>
    <property type="match status" value="1"/>
</dbReference>
<dbReference type="PROSITE" id="PS50949">
    <property type="entry name" value="HTH_GNTR"/>
    <property type="match status" value="1"/>
</dbReference>
<keyword evidence="3" id="KW-0804">Transcription</keyword>
<proteinExistence type="predicted"/>
<dbReference type="PANTHER" id="PTHR43537">
    <property type="entry name" value="TRANSCRIPTIONAL REGULATOR, GNTR FAMILY"/>
    <property type="match status" value="1"/>
</dbReference>
<dbReference type="Proteomes" id="UP001316184">
    <property type="component" value="Chromosome"/>
</dbReference>
<dbReference type="SMART" id="SM00345">
    <property type="entry name" value="HTH_GNTR"/>
    <property type="match status" value="1"/>
</dbReference>
<dbReference type="Gene3D" id="1.20.120.530">
    <property type="entry name" value="GntR ligand-binding domain-like"/>
    <property type="match status" value="1"/>
</dbReference>
<accession>A0ABY5M8A7</accession>
<dbReference type="InterPro" id="IPR011711">
    <property type="entry name" value="GntR_C"/>
</dbReference>
<keyword evidence="6" id="KW-1185">Reference proteome</keyword>
<keyword evidence="2" id="KW-0238">DNA-binding</keyword>
<dbReference type="InterPro" id="IPR036390">
    <property type="entry name" value="WH_DNA-bd_sf"/>
</dbReference>
<dbReference type="EMBL" id="CP102173">
    <property type="protein sequence ID" value="UUP13184.1"/>
    <property type="molecule type" value="Genomic_DNA"/>
</dbReference>
<dbReference type="PANTHER" id="PTHR43537:SF24">
    <property type="entry name" value="GLUCONATE OPERON TRANSCRIPTIONAL REPRESSOR"/>
    <property type="match status" value="1"/>
</dbReference>
<dbReference type="InterPro" id="IPR008920">
    <property type="entry name" value="TF_FadR/GntR_C"/>
</dbReference>
<dbReference type="InterPro" id="IPR036388">
    <property type="entry name" value="WH-like_DNA-bd_sf"/>
</dbReference>
<evidence type="ECO:0000313" key="6">
    <source>
        <dbReference type="Proteomes" id="UP001316184"/>
    </source>
</evidence>
<sequence length="245" mass="26733">MTRTTTTDRVFASLRESIVTGEFPPGSLHSIYRLADLLGVSRTPVREAVLRLADIGLVTIERNRGVRIRGVTVADVQAVFELRLMIEVPATAHAAAHADEQLVSAIEAELEHMRRYALADDEQQFTAHDRQLHHAIGAALGNARLQAEVATLRDSIQARGATTIRRSRTMVELAAEHAPIVEAIGTHDPVAAAAHMEQHLVHTATLLMEQVSAVSGDVVDPDWSRGLREHLYLPGRSAGTRHPGQ</sequence>
<evidence type="ECO:0000256" key="1">
    <source>
        <dbReference type="ARBA" id="ARBA00023015"/>
    </source>
</evidence>
<dbReference type="SMART" id="SM00895">
    <property type="entry name" value="FCD"/>
    <property type="match status" value="1"/>
</dbReference>
<feature type="domain" description="HTH gntR-type" evidence="4">
    <location>
        <begin position="4"/>
        <end position="71"/>
    </location>
</feature>
<gene>
    <name evidence="5" type="ORF">NQV15_15175</name>
</gene>
<evidence type="ECO:0000256" key="3">
    <source>
        <dbReference type="ARBA" id="ARBA00023163"/>
    </source>
</evidence>
<dbReference type="Pfam" id="PF07729">
    <property type="entry name" value="FCD"/>
    <property type="match status" value="1"/>
</dbReference>
<dbReference type="RefSeq" id="WP_232400681.1">
    <property type="nucleotide sequence ID" value="NZ_CP102173.1"/>
</dbReference>
<dbReference type="InterPro" id="IPR000524">
    <property type="entry name" value="Tscrpt_reg_HTH_GntR"/>
</dbReference>
<evidence type="ECO:0000259" key="4">
    <source>
        <dbReference type="PROSITE" id="PS50949"/>
    </source>
</evidence>
<evidence type="ECO:0000313" key="5">
    <source>
        <dbReference type="EMBL" id="UUP13184.1"/>
    </source>
</evidence>
<dbReference type="Gene3D" id="1.10.10.10">
    <property type="entry name" value="Winged helix-like DNA-binding domain superfamily/Winged helix DNA-binding domain"/>
    <property type="match status" value="1"/>
</dbReference>
<evidence type="ECO:0000256" key="2">
    <source>
        <dbReference type="ARBA" id="ARBA00023125"/>
    </source>
</evidence>
<protein>
    <submittedName>
        <fullName evidence="5">GntR family transcriptional regulator</fullName>
    </submittedName>
</protein>
<dbReference type="SUPFAM" id="SSF46785">
    <property type="entry name" value="Winged helix' DNA-binding domain"/>
    <property type="match status" value="1"/>
</dbReference>
<name>A0ABY5M8A7_9ACTN</name>
<reference evidence="5 6" key="1">
    <citation type="submission" date="2022-08" db="EMBL/GenBank/DDBJ databases">
        <title>novel species in genus Aeromicrobium.</title>
        <authorList>
            <person name="Ye L."/>
        </authorList>
    </citation>
    <scope>NUCLEOTIDE SEQUENCE [LARGE SCALE GENOMIC DNA]</scope>
    <source>
        <strain evidence="6">zg-Y1379</strain>
    </source>
</reference>